<feature type="domain" description="GST N-terminal" evidence="2">
    <location>
        <begin position="2"/>
        <end position="85"/>
    </location>
</feature>
<dbReference type="EMBL" id="PVTD01000008">
    <property type="protein sequence ID" value="PRY21775.1"/>
    <property type="molecule type" value="Genomic_DNA"/>
</dbReference>
<keyword evidence="5" id="KW-1185">Reference proteome</keyword>
<evidence type="ECO:0000256" key="1">
    <source>
        <dbReference type="SAM" id="MobiDB-lite"/>
    </source>
</evidence>
<protein>
    <submittedName>
        <fullName evidence="4">Glutathione S-transferase</fullName>
    </submittedName>
</protein>
<dbReference type="InterPro" id="IPR004045">
    <property type="entry name" value="Glutathione_S-Trfase_N"/>
</dbReference>
<dbReference type="InterPro" id="IPR036249">
    <property type="entry name" value="Thioredoxin-like_sf"/>
</dbReference>
<gene>
    <name evidence="4" type="ORF">CLV78_10846</name>
</gene>
<evidence type="ECO:0000259" key="3">
    <source>
        <dbReference type="PROSITE" id="PS50405"/>
    </source>
</evidence>
<sequence>MADTTIYHIPVCPFSQRVEILLALKGMRDRVRFEVVDITRPRPDWLLEKTGGTTALPILETSDGAILKESLVILRYIEELWPTPAIARTAPYERAVERMLIAREGDFTATGYRMVMNQDEAKRETFRRQMDEHYLGFSAFLARHAKGDTFLFEDFGLAEAVFTPMFMRFWFLEHYEGYTLPTGPDADRVRRWHAACLDHPNAQQVSQREIVTLYYDYARGAGNGALLPGRARSSFAFDPDWSTRPVPPPDKYGPAATDADLGLL</sequence>
<dbReference type="OrthoDB" id="9813092at2"/>
<dbReference type="Gene3D" id="3.40.30.10">
    <property type="entry name" value="Glutaredoxin"/>
    <property type="match status" value="1"/>
</dbReference>
<dbReference type="InterPro" id="IPR010987">
    <property type="entry name" value="Glutathione-S-Trfase_C-like"/>
</dbReference>
<feature type="domain" description="GST C-terminal" evidence="3">
    <location>
        <begin position="90"/>
        <end position="214"/>
    </location>
</feature>
<evidence type="ECO:0000313" key="4">
    <source>
        <dbReference type="EMBL" id="PRY21775.1"/>
    </source>
</evidence>
<evidence type="ECO:0000313" key="5">
    <source>
        <dbReference type="Proteomes" id="UP000239480"/>
    </source>
</evidence>
<dbReference type="GO" id="GO:0016740">
    <property type="term" value="F:transferase activity"/>
    <property type="evidence" value="ECO:0007669"/>
    <property type="project" value="UniProtKB-KW"/>
</dbReference>
<dbReference type="RefSeq" id="WP_106206279.1">
    <property type="nucleotide sequence ID" value="NZ_PVTD01000008.1"/>
</dbReference>
<dbReference type="PANTHER" id="PTHR43968:SF6">
    <property type="entry name" value="GLUTATHIONE S-TRANSFERASE OMEGA"/>
    <property type="match status" value="1"/>
</dbReference>
<dbReference type="CDD" id="cd00570">
    <property type="entry name" value="GST_N_family"/>
    <property type="match status" value="1"/>
</dbReference>
<reference evidence="4 5" key="1">
    <citation type="submission" date="2018-03" db="EMBL/GenBank/DDBJ databases">
        <title>Genomic Encyclopedia of Archaeal and Bacterial Type Strains, Phase II (KMG-II): from individual species to whole genera.</title>
        <authorList>
            <person name="Goeker M."/>
        </authorList>
    </citation>
    <scope>NUCLEOTIDE SEQUENCE [LARGE SCALE GENOMIC DNA]</scope>
    <source>
        <strain evidence="4 5">DSM 29328</strain>
    </source>
</reference>
<dbReference type="PANTHER" id="PTHR43968">
    <property type="match status" value="1"/>
</dbReference>
<organism evidence="4 5">
    <name type="scientific">Aliiruegeria haliotis</name>
    <dbReference type="NCBI Taxonomy" id="1280846"/>
    <lineage>
        <taxon>Bacteria</taxon>
        <taxon>Pseudomonadati</taxon>
        <taxon>Pseudomonadota</taxon>
        <taxon>Alphaproteobacteria</taxon>
        <taxon>Rhodobacterales</taxon>
        <taxon>Roseobacteraceae</taxon>
        <taxon>Aliiruegeria</taxon>
    </lineage>
</organism>
<dbReference type="PROSITE" id="PS50405">
    <property type="entry name" value="GST_CTER"/>
    <property type="match status" value="1"/>
</dbReference>
<accession>A0A2T0RKQ7</accession>
<name>A0A2T0RKQ7_9RHOB</name>
<proteinExistence type="predicted"/>
<dbReference type="Pfam" id="PF13417">
    <property type="entry name" value="GST_N_3"/>
    <property type="match status" value="1"/>
</dbReference>
<dbReference type="InterPro" id="IPR036282">
    <property type="entry name" value="Glutathione-S-Trfase_C_sf"/>
</dbReference>
<dbReference type="GO" id="GO:0005737">
    <property type="term" value="C:cytoplasm"/>
    <property type="evidence" value="ECO:0007669"/>
    <property type="project" value="TreeGrafter"/>
</dbReference>
<dbReference type="PROSITE" id="PS50404">
    <property type="entry name" value="GST_NTER"/>
    <property type="match status" value="1"/>
</dbReference>
<keyword evidence="4" id="KW-0808">Transferase</keyword>
<dbReference type="SUPFAM" id="SSF47616">
    <property type="entry name" value="GST C-terminal domain-like"/>
    <property type="match status" value="1"/>
</dbReference>
<dbReference type="Proteomes" id="UP000239480">
    <property type="component" value="Unassembled WGS sequence"/>
</dbReference>
<dbReference type="InterPro" id="IPR050983">
    <property type="entry name" value="GST_Omega/HSP26"/>
</dbReference>
<dbReference type="SUPFAM" id="SSF52833">
    <property type="entry name" value="Thioredoxin-like"/>
    <property type="match status" value="1"/>
</dbReference>
<evidence type="ECO:0000259" key="2">
    <source>
        <dbReference type="PROSITE" id="PS50404"/>
    </source>
</evidence>
<feature type="region of interest" description="Disordered" evidence="1">
    <location>
        <begin position="242"/>
        <end position="264"/>
    </location>
</feature>
<dbReference type="Gene3D" id="1.20.1050.10">
    <property type="match status" value="1"/>
</dbReference>
<comment type="caution">
    <text evidence="4">The sequence shown here is derived from an EMBL/GenBank/DDBJ whole genome shotgun (WGS) entry which is preliminary data.</text>
</comment>
<dbReference type="AlphaFoldDB" id="A0A2T0RKQ7"/>